<dbReference type="InterPro" id="IPR052511">
    <property type="entry name" value="ATP-dep_Helicase"/>
</dbReference>
<organism evidence="5 6">
    <name type="scientific">Egibacter rhizosphaerae</name>
    <dbReference type="NCBI Taxonomy" id="1670831"/>
    <lineage>
        <taxon>Bacteria</taxon>
        <taxon>Bacillati</taxon>
        <taxon>Actinomycetota</taxon>
        <taxon>Nitriliruptoria</taxon>
        <taxon>Egibacterales</taxon>
        <taxon>Egibacteraceae</taxon>
        <taxon>Egibacter</taxon>
    </lineage>
</organism>
<dbReference type="AlphaFoldDB" id="A0A411YB78"/>
<keyword evidence="6" id="KW-1185">Reference proteome</keyword>
<feature type="domain" description="Helicase C-terminal" evidence="4">
    <location>
        <begin position="238"/>
        <end position="389"/>
    </location>
</feature>
<evidence type="ECO:0000259" key="4">
    <source>
        <dbReference type="PROSITE" id="PS51194"/>
    </source>
</evidence>
<protein>
    <submittedName>
        <fullName evidence="5">DEAD/DEAH box helicase</fullName>
    </submittedName>
</protein>
<evidence type="ECO:0000313" key="6">
    <source>
        <dbReference type="Proteomes" id="UP000291469"/>
    </source>
</evidence>
<dbReference type="SMART" id="SM00490">
    <property type="entry name" value="HELICc"/>
    <property type="match status" value="1"/>
</dbReference>
<dbReference type="Proteomes" id="UP000291469">
    <property type="component" value="Chromosome"/>
</dbReference>
<dbReference type="InterPro" id="IPR014001">
    <property type="entry name" value="Helicase_ATP-bd"/>
</dbReference>
<dbReference type="Gene3D" id="3.40.50.300">
    <property type="entry name" value="P-loop containing nucleotide triphosphate hydrolases"/>
    <property type="match status" value="2"/>
</dbReference>
<evidence type="ECO:0000313" key="5">
    <source>
        <dbReference type="EMBL" id="QBI18513.1"/>
    </source>
</evidence>
<evidence type="ECO:0000256" key="1">
    <source>
        <dbReference type="ARBA" id="ARBA00022741"/>
    </source>
</evidence>
<keyword evidence="2" id="KW-0067">ATP-binding</keyword>
<dbReference type="InterPro" id="IPR001650">
    <property type="entry name" value="Helicase_C-like"/>
</dbReference>
<dbReference type="OrthoDB" id="3197455at2"/>
<dbReference type="KEGG" id="erz:ER308_02295"/>
<dbReference type="EMBL" id="CP036402">
    <property type="protein sequence ID" value="QBI18513.1"/>
    <property type="molecule type" value="Genomic_DNA"/>
</dbReference>
<accession>A0A411YB78</accession>
<evidence type="ECO:0000259" key="3">
    <source>
        <dbReference type="PROSITE" id="PS51192"/>
    </source>
</evidence>
<keyword evidence="1" id="KW-0547">Nucleotide-binding</keyword>
<evidence type="ECO:0000256" key="2">
    <source>
        <dbReference type="ARBA" id="ARBA00022840"/>
    </source>
</evidence>
<proteinExistence type="predicted"/>
<dbReference type="PROSITE" id="PS51194">
    <property type="entry name" value="HELICASE_CTER"/>
    <property type="match status" value="1"/>
</dbReference>
<dbReference type="InterPro" id="IPR027417">
    <property type="entry name" value="P-loop_NTPase"/>
</dbReference>
<name>A0A411YB78_9ACTN</name>
<sequence>MTDSLDRGNLEPAVAHHVANTLGWPSLRPLQREAIAPLRTGSHALLLAPTAGGKTEAAVFPLLSQMLDEDWRGLSVLYVCPLRALLNDLHQRLERFAGLLGRRVGLWHGDVGQSARRAIRDDPPDVLLTTPESLEAMLVSTKTDEEDVFRHVRAVVVDEVHAFAGDDRGWHLLAVLTRIERLTPYAVQRIGLSATVGNPDELLGWLTRGGAEAPRQVINPEPVGPAVTPELVVDYVGTLENAALVISRLHRGEKRLVFADSRARVEQLGHELRRLGVQTFLSHGSLGRDERRRAEAAFAEESDCVIVATSTLELGIDIGDLDRVIQIDAPSTVAGFLQRLGRSGRRTGAQRNMLFLATDEASLLQAVALLRLFERGFVEPLEPPALPLHLVAQQALAIVLQEQGVGRHTLLVRLGAPFVFGDEVRAHADEVLDHLIADEWLHDDGGLLGIGPAGEDAFGRRHFLELLSVFSSAPEFAVLWGQKELGSVPDSTLLLAEQQRRVILLAGQSWFVRHIDWDRRTVTVEPSEQRGIAGWFGGARPLHAELCRSIREVLCGDTPEHVHLSDRAQAQLAAAKEEFSWLRPGETALAAGDDGVTRWWTFAGLIANLWLAEALAGLRESTGARHNLRLRLASDVSAAELRNVLAQVDLSKISIGEQLNRAGLQTIKFAECLPDHLAMQVLEARFDARAKARRATEEVIHELR</sequence>
<reference evidence="5 6" key="1">
    <citation type="submission" date="2019-01" db="EMBL/GenBank/DDBJ databases">
        <title>Egibacter rhizosphaerae EGI 80759T.</title>
        <authorList>
            <person name="Chen D.-D."/>
            <person name="Tian Y."/>
            <person name="Jiao J.-Y."/>
            <person name="Zhang X.-T."/>
            <person name="Zhang Y.-G."/>
            <person name="Zhang Y."/>
            <person name="Xiao M."/>
            <person name="Shu W.-S."/>
            <person name="Li W.-J."/>
        </authorList>
    </citation>
    <scope>NUCLEOTIDE SEQUENCE [LARGE SCALE GENOMIC DNA]</scope>
    <source>
        <strain evidence="5 6">EGI 80759</strain>
    </source>
</reference>
<dbReference type="GO" id="GO:0005524">
    <property type="term" value="F:ATP binding"/>
    <property type="evidence" value="ECO:0007669"/>
    <property type="project" value="UniProtKB-KW"/>
</dbReference>
<dbReference type="PANTHER" id="PTHR47962">
    <property type="entry name" value="ATP-DEPENDENT HELICASE LHR-RELATED-RELATED"/>
    <property type="match status" value="1"/>
</dbReference>
<dbReference type="GO" id="GO:0003677">
    <property type="term" value="F:DNA binding"/>
    <property type="evidence" value="ECO:0007669"/>
    <property type="project" value="TreeGrafter"/>
</dbReference>
<keyword evidence="5" id="KW-0347">Helicase</keyword>
<keyword evidence="5" id="KW-0378">Hydrolase</keyword>
<dbReference type="Pfam" id="PF00271">
    <property type="entry name" value="Helicase_C"/>
    <property type="match status" value="1"/>
</dbReference>
<gene>
    <name evidence="5" type="ORF">ER308_02295</name>
</gene>
<dbReference type="GO" id="GO:0016887">
    <property type="term" value="F:ATP hydrolysis activity"/>
    <property type="evidence" value="ECO:0007669"/>
    <property type="project" value="TreeGrafter"/>
</dbReference>
<dbReference type="PROSITE" id="PS51192">
    <property type="entry name" value="HELICASE_ATP_BIND_1"/>
    <property type="match status" value="1"/>
</dbReference>
<dbReference type="SMART" id="SM00487">
    <property type="entry name" value="DEXDc"/>
    <property type="match status" value="1"/>
</dbReference>
<dbReference type="PANTHER" id="PTHR47962:SF5">
    <property type="entry name" value="ATP-DEPENDENT HELICASE LHR-RELATED"/>
    <property type="match status" value="1"/>
</dbReference>
<dbReference type="InterPro" id="IPR011545">
    <property type="entry name" value="DEAD/DEAH_box_helicase_dom"/>
</dbReference>
<dbReference type="SUPFAM" id="SSF52540">
    <property type="entry name" value="P-loop containing nucleoside triphosphate hydrolases"/>
    <property type="match status" value="1"/>
</dbReference>
<dbReference type="Pfam" id="PF00270">
    <property type="entry name" value="DEAD"/>
    <property type="match status" value="1"/>
</dbReference>
<dbReference type="RefSeq" id="WP_131153511.1">
    <property type="nucleotide sequence ID" value="NZ_CP036402.1"/>
</dbReference>
<feature type="domain" description="Helicase ATP-binding" evidence="3">
    <location>
        <begin position="35"/>
        <end position="214"/>
    </location>
</feature>
<dbReference type="GO" id="GO:0004386">
    <property type="term" value="F:helicase activity"/>
    <property type="evidence" value="ECO:0007669"/>
    <property type="project" value="UniProtKB-KW"/>
</dbReference>